<feature type="signal peptide" evidence="2">
    <location>
        <begin position="1"/>
        <end position="19"/>
    </location>
</feature>
<evidence type="ECO:0000256" key="2">
    <source>
        <dbReference type="SAM" id="SignalP"/>
    </source>
</evidence>
<name>A0A2M4B3I7_9DIPT</name>
<feature type="chain" id="PRO_5014714376" evidence="2">
    <location>
        <begin position="20"/>
        <end position="110"/>
    </location>
</feature>
<evidence type="ECO:0000313" key="3">
    <source>
        <dbReference type="EMBL" id="MBW47597.1"/>
    </source>
</evidence>
<protein>
    <submittedName>
        <fullName evidence="3">Putative secreted protein</fullName>
    </submittedName>
</protein>
<proteinExistence type="predicted"/>
<sequence>MTFAAFLLARAVTQPCSLGAVACGGGGAASTLASHLASRLHQTAAAQVTEGHDGCVLRDSWTLCFTLTDAHGTRVEEGWRGGKRTGALGGTHGGDNGQAAGGSTALRRGE</sequence>
<reference evidence="3" key="1">
    <citation type="submission" date="2018-01" db="EMBL/GenBank/DDBJ databases">
        <title>An insight into the sialome of Amazonian anophelines.</title>
        <authorList>
            <person name="Ribeiro J.M."/>
            <person name="Scarpassa V."/>
            <person name="Calvo E."/>
        </authorList>
    </citation>
    <scope>NUCLEOTIDE SEQUENCE</scope>
    <source>
        <tissue evidence="3">Salivary glands</tissue>
    </source>
</reference>
<dbReference type="EMBL" id="GGFK01014276">
    <property type="protein sequence ID" value="MBW47597.1"/>
    <property type="molecule type" value="Transcribed_RNA"/>
</dbReference>
<organism evidence="3">
    <name type="scientific">Anopheles triannulatus</name>
    <dbReference type="NCBI Taxonomy" id="58253"/>
    <lineage>
        <taxon>Eukaryota</taxon>
        <taxon>Metazoa</taxon>
        <taxon>Ecdysozoa</taxon>
        <taxon>Arthropoda</taxon>
        <taxon>Hexapoda</taxon>
        <taxon>Insecta</taxon>
        <taxon>Pterygota</taxon>
        <taxon>Neoptera</taxon>
        <taxon>Endopterygota</taxon>
        <taxon>Diptera</taxon>
        <taxon>Nematocera</taxon>
        <taxon>Culicoidea</taxon>
        <taxon>Culicidae</taxon>
        <taxon>Anophelinae</taxon>
        <taxon>Anopheles</taxon>
    </lineage>
</organism>
<evidence type="ECO:0000256" key="1">
    <source>
        <dbReference type="SAM" id="MobiDB-lite"/>
    </source>
</evidence>
<dbReference type="AlphaFoldDB" id="A0A2M4B3I7"/>
<accession>A0A2M4B3I7</accession>
<keyword evidence="2" id="KW-0732">Signal</keyword>
<feature type="region of interest" description="Disordered" evidence="1">
    <location>
        <begin position="76"/>
        <end position="110"/>
    </location>
</feature>
<feature type="compositionally biased region" description="Gly residues" evidence="1">
    <location>
        <begin position="87"/>
        <end position="100"/>
    </location>
</feature>